<protein>
    <submittedName>
        <fullName evidence="1">Uncharacterized protein</fullName>
    </submittedName>
</protein>
<comment type="caution">
    <text evidence="1">The sequence shown here is derived from an EMBL/GenBank/DDBJ whole genome shotgun (WGS) entry which is preliminary data.</text>
</comment>
<name>A0A0C2MPN2_THEKT</name>
<reference evidence="1 2" key="1">
    <citation type="journal article" date="2014" name="Genome Biol. Evol.">
        <title>The genome of the myxosporean Thelohanellus kitauei shows adaptations to nutrient acquisition within its fish host.</title>
        <authorList>
            <person name="Yang Y."/>
            <person name="Xiong J."/>
            <person name="Zhou Z."/>
            <person name="Huo F."/>
            <person name="Miao W."/>
            <person name="Ran C."/>
            <person name="Liu Y."/>
            <person name="Zhang J."/>
            <person name="Feng J."/>
            <person name="Wang M."/>
            <person name="Wang M."/>
            <person name="Wang L."/>
            <person name="Yao B."/>
        </authorList>
    </citation>
    <scope>NUCLEOTIDE SEQUENCE [LARGE SCALE GENOMIC DNA]</scope>
    <source>
        <strain evidence="1">Wuqing</strain>
    </source>
</reference>
<dbReference type="Proteomes" id="UP000031668">
    <property type="component" value="Unassembled WGS sequence"/>
</dbReference>
<organism evidence="1 2">
    <name type="scientific">Thelohanellus kitauei</name>
    <name type="common">Myxosporean</name>
    <dbReference type="NCBI Taxonomy" id="669202"/>
    <lineage>
        <taxon>Eukaryota</taxon>
        <taxon>Metazoa</taxon>
        <taxon>Cnidaria</taxon>
        <taxon>Myxozoa</taxon>
        <taxon>Myxosporea</taxon>
        <taxon>Bivalvulida</taxon>
        <taxon>Platysporina</taxon>
        <taxon>Myxobolidae</taxon>
        <taxon>Thelohanellus</taxon>
    </lineage>
</organism>
<gene>
    <name evidence="1" type="ORF">RF11_14742</name>
</gene>
<accession>A0A0C2MPN2</accession>
<keyword evidence="2" id="KW-1185">Reference proteome</keyword>
<dbReference type="AlphaFoldDB" id="A0A0C2MPN2"/>
<proteinExistence type="predicted"/>
<sequence length="227" mass="25663">MAVSLFLIIVSHKNIDIDYEWKPSAPADRASKHHFLTASSFELFPELDGQIQESAPLSKFDFGGWTLPRSANQKVQRFHIVVPDSTKAYRLVVSAKNIASGKMERSKYRIVGGASSWIPDGSNFKIHNMGVEVYHPSSASINYQKHIRANVQRLCCSDQVKNQSAVFSSLWYACDSNKIGSILERSYNGKLVELHGWSPVYVDEHRCAYAYRRLSTAESEVCKERMV</sequence>
<dbReference type="EMBL" id="JWZT01003563">
    <property type="protein sequence ID" value="KII66310.1"/>
    <property type="molecule type" value="Genomic_DNA"/>
</dbReference>
<evidence type="ECO:0000313" key="1">
    <source>
        <dbReference type="EMBL" id="KII66310.1"/>
    </source>
</evidence>
<evidence type="ECO:0000313" key="2">
    <source>
        <dbReference type="Proteomes" id="UP000031668"/>
    </source>
</evidence>